<keyword evidence="4" id="KW-1185">Reference proteome</keyword>
<dbReference type="InterPro" id="IPR029058">
    <property type="entry name" value="AB_hydrolase_fold"/>
</dbReference>
<feature type="domain" description="Peptidase S9 prolyl oligopeptidase catalytic" evidence="2">
    <location>
        <begin position="522"/>
        <end position="723"/>
    </location>
</feature>
<dbReference type="Gene3D" id="2.130.10.120">
    <property type="entry name" value="Prolyl oligopeptidase, N-terminal domain"/>
    <property type="match status" value="1"/>
</dbReference>
<proteinExistence type="predicted"/>
<dbReference type="Gene3D" id="3.40.50.1820">
    <property type="entry name" value="alpha/beta hydrolase"/>
    <property type="match status" value="1"/>
</dbReference>
<reference evidence="3 4" key="1">
    <citation type="submission" date="2016-11" db="EMBL/GenBank/DDBJ databases">
        <title>Draft Genome Sequences of Nine Cyanobacterial Strains from Diverse Habitats.</title>
        <authorList>
            <person name="Zhu T."/>
            <person name="Hou S."/>
            <person name="Lu X."/>
            <person name="Hess W.R."/>
        </authorList>
    </citation>
    <scope>NUCLEOTIDE SEQUENCE [LARGE SCALE GENOMIC DNA]</scope>
    <source>
        <strain evidence="3 4">NIES-30</strain>
    </source>
</reference>
<evidence type="ECO:0000313" key="4">
    <source>
        <dbReference type="Proteomes" id="UP000185557"/>
    </source>
</evidence>
<dbReference type="Pfam" id="PF00326">
    <property type="entry name" value="Peptidase_S9"/>
    <property type="match status" value="1"/>
</dbReference>
<dbReference type="GO" id="GO:0006508">
    <property type="term" value="P:proteolysis"/>
    <property type="evidence" value="ECO:0007669"/>
    <property type="project" value="InterPro"/>
</dbReference>
<dbReference type="Proteomes" id="UP000185557">
    <property type="component" value="Unassembled WGS sequence"/>
</dbReference>
<dbReference type="SUPFAM" id="SSF82171">
    <property type="entry name" value="DPP6 N-terminal domain-like"/>
    <property type="match status" value="1"/>
</dbReference>
<name>A0A1U7J456_9CYAN</name>
<accession>A0A1U7J456</accession>
<evidence type="ECO:0000259" key="2">
    <source>
        <dbReference type="Pfam" id="PF00326"/>
    </source>
</evidence>
<dbReference type="PANTHER" id="PTHR42776:SF27">
    <property type="entry name" value="DIPEPTIDYL PEPTIDASE FAMILY MEMBER 6"/>
    <property type="match status" value="1"/>
</dbReference>
<dbReference type="PANTHER" id="PTHR42776">
    <property type="entry name" value="SERINE PEPTIDASE S9 FAMILY MEMBER"/>
    <property type="match status" value="1"/>
</dbReference>
<dbReference type="AlphaFoldDB" id="A0A1U7J456"/>
<dbReference type="EMBL" id="MRCG01000010">
    <property type="protein sequence ID" value="OKH47237.1"/>
    <property type="molecule type" value="Genomic_DNA"/>
</dbReference>
<keyword evidence="1" id="KW-0378">Hydrolase</keyword>
<dbReference type="SUPFAM" id="SSF53474">
    <property type="entry name" value="alpha/beta-Hydrolases"/>
    <property type="match status" value="1"/>
</dbReference>
<protein>
    <submittedName>
        <fullName evidence="3">Prolyl oligopeptidase</fullName>
    </submittedName>
</protein>
<organism evidence="3 4">
    <name type="scientific">Phormidium tenue NIES-30</name>
    <dbReference type="NCBI Taxonomy" id="549789"/>
    <lineage>
        <taxon>Bacteria</taxon>
        <taxon>Bacillati</taxon>
        <taxon>Cyanobacteriota</taxon>
        <taxon>Cyanophyceae</taxon>
        <taxon>Oscillatoriophycideae</taxon>
        <taxon>Oscillatoriales</taxon>
        <taxon>Oscillatoriaceae</taxon>
        <taxon>Phormidium</taxon>
    </lineage>
</organism>
<sequence>MANSWRIFGGWGRGLSRRCSPGAAMLRSLTLATLTVLVAAVPGQAEIISVELEGFEIPPLPEAEQNRLDALLGVRQIEVLSTLSPDGSTLVVAVSSRIFTEDRSLHFLNLRTGALSDALALEYDMVSPDLPLRWISNDTLRFVQQDPYGPWEIISVNRVTEIASRTQVYPTQPEEGEILGMAPDFSKFALRVYGEDEDTIYVVFLPSLRRLEVAKLPEGLQIQPLAWSESGDQVAVVMSSGEERRLYDRTPNTPSLAKPVVQDALGRLDPADNPFHQHSTVRVFDFTQSEPLRLELTAPASGGDPFAGASLSPDGQRLLLKRYRPSVVAGREYPSYAFPESAYFEVYDLAGTVLDTIATDALRGPTESGGQFLGSDRLLFWGTEDINRHLHVYDLGQRTLTPLPLPPGSVDAASIVASENGDTVVYGFSSVTQPPELFALTTDGESEPRSLTTINEAVASSNRVRMDPVSFTTGQGERQGFLVQPAGSAFPPERVPIVVWQQGGPGFSMVNEFATEVEMPLNLLPNFGLAVLVVPLSGREGFGPEFYRALADNQNFGQIDLQEGAEIIRQMIQQGWTTAAQVGITGCSYGGYYTAQFTSQYPLLVAAANPQCSLLDTLTEWQLGYSSLLSYLVGQTPMEAPNAYLQSSPLYNAASIRTPTLLFHGAEDFLQVDVARNFHDVIERAEVPVTLYEFQGVGHSLYGSGHQPLAAQLQIEFFRQYLQP</sequence>
<gene>
    <name evidence="3" type="ORF">NIES30_14150</name>
</gene>
<dbReference type="GO" id="GO:0004252">
    <property type="term" value="F:serine-type endopeptidase activity"/>
    <property type="evidence" value="ECO:0007669"/>
    <property type="project" value="TreeGrafter"/>
</dbReference>
<evidence type="ECO:0000313" key="3">
    <source>
        <dbReference type="EMBL" id="OKH47237.1"/>
    </source>
</evidence>
<comment type="caution">
    <text evidence="3">The sequence shown here is derived from an EMBL/GenBank/DDBJ whole genome shotgun (WGS) entry which is preliminary data.</text>
</comment>
<evidence type="ECO:0000256" key="1">
    <source>
        <dbReference type="ARBA" id="ARBA00022801"/>
    </source>
</evidence>
<dbReference type="STRING" id="549789.NIES30_14150"/>
<dbReference type="InterPro" id="IPR001375">
    <property type="entry name" value="Peptidase_S9_cat"/>
</dbReference>